<dbReference type="Proteomes" id="UP001211249">
    <property type="component" value="Unassembled WGS sequence"/>
</dbReference>
<comment type="caution">
    <text evidence="1">The sequence shown here is derived from an EMBL/GenBank/DDBJ whole genome shotgun (WGS) entry which is preliminary data.</text>
</comment>
<evidence type="ECO:0000313" key="1">
    <source>
        <dbReference type="EMBL" id="MDB9535224.1"/>
    </source>
</evidence>
<dbReference type="EMBL" id="JAQMUC010000028">
    <property type="protein sequence ID" value="MDB9535224.1"/>
    <property type="molecule type" value="Genomic_DNA"/>
</dbReference>
<keyword evidence="2" id="KW-1185">Reference proteome</keyword>
<sequence>MVNNISFMVMSKNIDIIKDTRVNCYSVMTQFQVGEYLKRVKNAFENRGGLEGQRDTLKTNTAIRIRKTMIKDIEAGAVLPPIVIGVIIPQDNFAIIEQLEDNNAFLEFINKIPEDSISIIDGMQRTKALSVALKDNANICDHEIRVEFWIASQINSLIYRMLVLNTGQVPWDIRRQIETVFQGIIKELKEKFPVIEIIPITDKNHKNKRSSPGQFKSDDIIELFLVFGAKKVKIDIPERLAEEFIRLDFISSTSNPNLTNIFYEVMFYLYKFDQAISRYQNEEIQGYFQKGKDLFSSQPACVGFVTALAFSILGRPGNDYEPEEQNQKWQDIKNNTDILLTKIDKLSNDEIGNFLDFPTLNELISKKTGRKDFFEREFFLQAFNLLISEKFNIDNMTQCWRALY</sequence>
<organism evidence="1 2">
    <name type="scientific">Dolichospermum planctonicum CS-1226</name>
    <dbReference type="NCBI Taxonomy" id="3021751"/>
    <lineage>
        <taxon>Bacteria</taxon>
        <taxon>Bacillati</taxon>
        <taxon>Cyanobacteriota</taxon>
        <taxon>Cyanophyceae</taxon>
        <taxon>Nostocales</taxon>
        <taxon>Aphanizomenonaceae</taxon>
        <taxon>Dolichospermum</taxon>
        <taxon>Dolichospermum planctonicum</taxon>
    </lineage>
</organism>
<gene>
    <name evidence="1" type="ORF">PN451_05070</name>
</gene>
<accession>A0ABT5AEE3</accession>
<name>A0ABT5AEE3_9CYAN</name>
<reference evidence="1 2" key="1">
    <citation type="submission" date="2023-01" db="EMBL/GenBank/DDBJ databases">
        <title>Genomes from the Australian National Cyanobacteria Reference Collection.</title>
        <authorList>
            <person name="Willis A."/>
            <person name="Lee E.M.F."/>
        </authorList>
    </citation>
    <scope>NUCLEOTIDE SEQUENCE [LARGE SCALE GENOMIC DNA]</scope>
    <source>
        <strain evidence="1 2">CS-1226</strain>
    </source>
</reference>
<proteinExistence type="predicted"/>
<evidence type="ECO:0000313" key="2">
    <source>
        <dbReference type="Proteomes" id="UP001211249"/>
    </source>
</evidence>
<protein>
    <recommendedName>
        <fullName evidence="3">DGQHR domain-containing protein</fullName>
    </recommendedName>
</protein>
<evidence type="ECO:0008006" key="3">
    <source>
        <dbReference type="Google" id="ProtNLM"/>
    </source>
</evidence>